<evidence type="ECO:0000256" key="1">
    <source>
        <dbReference type="SAM" id="Phobius"/>
    </source>
</evidence>
<keyword evidence="2" id="KW-0732">Signal</keyword>
<feature type="signal peptide" evidence="2">
    <location>
        <begin position="1"/>
        <end position="23"/>
    </location>
</feature>
<name>R0GJM9_9BRAS</name>
<evidence type="ECO:0000313" key="4">
    <source>
        <dbReference type="Proteomes" id="UP000029121"/>
    </source>
</evidence>
<protein>
    <recommendedName>
        <fullName evidence="5">Secreted protein</fullName>
    </recommendedName>
</protein>
<keyword evidence="1" id="KW-0472">Membrane</keyword>
<accession>R0GJM9</accession>
<proteinExistence type="predicted"/>
<keyword evidence="1" id="KW-1133">Transmembrane helix</keyword>
<evidence type="ECO:0008006" key="5">
    <source>
        <dbReference type="Google" id="ProtNLM"/>
    </source>
</evidence>
<organism evidence="3 4">
    <name type="scientific">Capsella rubella</name>
    <dbReference type="NCBI Taxonomy" id="81985"/>
    <lineage>
        <taxon>Eukaryota</taxon>
        <taxon>Viridiplantae</taxon>
        <taxon>Streptophyta</taxon>
        <taxon>Embryophyta</taxon>
        <taxon>Tracheophyta</taxon>
        <taxon>Spermatophyta</taxon>
        <taxon>Magnoliopsida</taxon>
        <taxon>eudicotyledons</taxon>
        <taxon>Gunneridae</taxon>
        <taxon>Pentapetalae</taxon>
        <taxon>rosids</taxon>
        <taxon>malvids</taxon>
        <taxon>Brassicales</taxon>
        <taxon>Brassicaceae</taxon>
        <taxon>Camelineae</taxon>
        <taxon>Capsella</taxon>
    </lineage>
</organism>
<evidence type="ECO:0000256" key="2">
    <source>
        <dbReference type="SAM" id="SignalP"/>
    </source>
</evidence>
<feature type="transmembrane region" description="Helical" evidence="1">
    <location>
        <begin position="46"/>
        <end position="75"/>
    </location>
</feature>
<evidence type="ECO:0000313" key="3">
    <source>
        <dbReference type="EMBL" id="EOA35966.1"/>
    </source>
</evidence>
<keyword evidence="4" id="KW-1185">Reference proteome</keyword>
<keyword evidence="1" id="KW-0812">Transmembrane</keyword>
<feature type="chain" id="PRO_5004351397" description="Secreted protein" evidence="2">
    <location>
        <begin position="24"/>
        <end position="81"/>
    </location>
</feature>
<dbReference type="AlphaFoldDB" id="R0GJM9"/>
<reference evidence="4" key="1">
    <citation type="journal article" date="2013" name="Nat. Genet.">
        <title>The Capsella rubella genome and the genomic consequences of rapid mating system evolution.</title>
        <authorList>
            <person name="Slotte T."/>
            <person name="Hazzouri K.M."/>
            <person name="Agren J.A."/>
            <person name="Koenig D."/>
            <person name="Maumus F."/>
            <person name="Guo Y.L."/>
            <person name="Steige K."/>
            <person name="Platts A.E."/>
            <person name="Escobar J.S."/>
            <person name="Newman L.K."/>
            <person name="Wang W."/>
            <person name="Mandakova T."/>
            <person name="Vello E."/>
            <person name="Smith L.M."/>
            <person name="Henz S.R."/>
            <person name="Steffen J."/>
            <person name="Takuno S."/>
            <person name="Brandvain Y."/>
            <person name="Coop G."/>
            <person name="Andolfatto P."/>
            <person name="Hu T.T."/>
            <person name="Blanchette M."/>
            <person name="Clark R.M."/>
            <person name="Quesneville H."/>
            <person name="Nordborg M."/>
            <person name="Gaut B.S."/>
            <person name="Lysak M.A."/>
            <person name="Jenkins J."/>
            <person name="Grimwood J."/>
            <person name="Chapman J."/>
            <person name="Prochnik S."/>
            <person name="Shu S."/>
            <person name="Rokhsar D."/>
            <person name="Schmutz J."/>
            <person name="Weigel D."/>
            <person name="Wright S.I."/>
        </authorList>
    </citation>
    <scope>NUCLEOTIDE SEQUENCE [LARGE SCALE GENOMIC DNA]</scope>
    <source>
        <strain evidence="4">cv. Monte Gargano</strain>
    </source>
</reference>
<dbReference type="Proteomes" id="UP000029121">
    <property type="component" value="Unassembled WGS sequence"/>
</dbReference>
<gene>
    <name evidence="3" type="ORF">CARUB_v10021229mg</name>
</gene>
<sequence>MLFTCRFCFVGLDLWRILGSVMALTDHCHYNSCYSDRLSKLKRSRLFNYVHAMFTSLRSILVPIRLFVTTCYYVIGKFKMA</sequence>
<dbReference type="EMBL" id="KB870806">
    <property type="protein sequence ID" value="EOA35966.1"/>
    <property type="molecule type" value="Genomic_DNA"/>
</dbReference>